<accession>A0A1A0H236</accession>
<dbReference type="Proteomes" id="UP000092555">
    <property type="component" value="Unassembled WGS sequence"/>
</dbReference>
<dbReference type="AlphaFoldDB" id="A0A1A0H236"/>
<gene>
    <name evidence="1" type="ORF">METBIDRAFT_226805</name>
</gene>
<dbReference type="GeneID" id="30028163"/>
<protein>
    <submittedName>
        <fullName evidence="1">Uncharacterized protein</fullName>
    </submittedName>
</protein>
<evidence type="ECO:0000313" key="1">
    <source>
        <dbReference type="EMBL" id="OBA18018.1"/>
    </source>
</evidence>
<evidence type="ECO:0000313" key="2">
    <source>
        <dbReference type="Proteomes" id="UP000092555"/>
    </source>
</evidence>
<dbReference type="RefSeq" id="XP_018709413.1">
    <property type="nucleotide sequence ID" value="XM_018855187.1"/>
</dbReference>
<dbReference type="EMBL" id="LXTC01000009">
    <property type="protein sequence ID" value="OBA18018.1"/>
    <property type="molecule type" value="Genomic_DNA"/>
</dbReference>
<keyword evidence="2" id="KW-1185">Reference proteome</keyword>
<name>A0A1A0H236_9ASCO</name>
<proteinExistence type="predicted"/>
<comment type="caution">
    <text evidence="1">The sequence shown here is derived from an EMBL/GenBank/DDBJ whole genome shotgun (WGS) entry which is preliminary data.</text>
</comment>
<organism evidence="1 2">
    <name type="scientific">Metschnikowia bicuspidata var. bicuspidata NRRL YB-4993</name>
    <dbReference type="NCBI Taxonomy" id="869754"/>
    <lineage>
        <taxon>Eukaryota</taxon>
        <taxon>Fungi</taxon>
        <taxon>Dikarya</taxon>
        <taxon>Ascomycota</taxon>
        <taxon>Saccharomycotina</taxon>
        <taxon>Pichiomycetes</taxon>
        <taxon>Metschnikowiaceae</taxon>
        <taxon>Metschnikowia</taxon>
    </lineage>
</organism>
<reference evidence="1 2" key="1">
    <citation type="submission" date="2016-05" db="EMBL/GenBank/DDBJ databases">
        <title>Comparative genomics of biotechnologically important yeasts.</title>
        <authorList>
            <consortium name="DOE Joint Genome Institute"/>
            <person name="Riley R."/>
            <person name="Haridas S."/>
            <person name="Wolfe K.H."/>
            <person name="Lopes M.R."/>
            <person name="Hittinger C.T."/>
            <person name="Goker M."/>
            <person name="Salamov A."/>
            <person name="Wisecaver J."/>
            <person name="Long T.M."/>
            <person name="Aerts A.L."/>
            <person name="Barry K."/>
            <person name="Choi C."/>
            <person name="Clum A."/>
            <person name="Coughlan A.Y."/>
            <person name="Deshpande S."/>
            <person name="Douglass A.P."/>
            <person name="Hanson S.J."/>
            <person name="Klenk H.-P."/>
            <person name="LaButti K."/>
            <person name="Lapidus A."/>
            <person name="Lindquist E."/>
            <person name="Lipzen A."/>
            <person name="Meier-kolthoff J.P."/>
            <person name="Ohm R.A."/>
            <person name="Otillar R.P."/>
            <person name="Pangilinan J."/>
            <person name="Peng Y."/>
            <person name="Rokas A."/>
            <person name="Rosa C.A."/>
            <person name="Scheuner C."/>
            <person name="Sibirny A.A."/>
            <person name="Slot J.C."/>
            <person name="Stielow J.B."/>
            <person name="Sun H."/>
            <person name="Kurtzman C.P."/>
            <person name="Blackwell M."/>
            <person name="Grigoriev I.V."/>
            <person name="Jeffries T.W."/>
        </authorList>
    </citation>
    <scope>NUCLEOTIDE SEQUENCE [LARGE SCALE GENOMIC DNA]</scope>
    <source>
        <strain evidence="1 2">NRRL YB-4993</strain>
    </source>
</reference>
<sequence>MSFFCPSCLYFVLHVSIFCPSCLYFRSLISPLSVFLVCLFSPNVAPLVLSSIDPPDTSPQPSLPHIIPARARGKHCALPPALFFPANIERLAPAKSLPLHTSTPPVKACLSEPQAQCRSSPCSRRHPLVPPFPNPRFLCTLPALFSGAPGAGLVLLRNLVWVPPTIYSPHSCHVLRAAGPSKRRLDRHPVPGLACLPVFCLDCG</sequence>